<dbReference type="Proteomes" id="UP000193144">
    <property type="component" value="Unassembled WGS sequence"/>
</dbReference>
<keyword evidence="6" id="KW-1185">Reference proteome</keyword>
<dbReference type="SUPFAM" id="SSF110857">
    <property type="entry name" value="Gamma-glutamyl cyclotransferase-like"/>
    <property type="match status" value="1"/>
</dbReference>
<sequence>MESTQPIFRWYFAYGSNMSSSVITGTRAVIPRKSTIVSLPGYALCFNILFLPYSEPAMAGIRKRKDDEHPVFGVAYLLSASDLIKIVVTEGAGVAYSVIEVEGRTINGDLLKVSTLTARRETSFSLSRFPSERYMALLINGARESNLPDDYQIQLASSCIYRPQGSWRWRVGRWLFQIIWHPISVWVKNGSKRHKNEQGNVPAWFLTIFDLVLWVMWFHHDYIQAPIFGRGDGRYENEVFPQILR</sequence>
<proteinExistence type="predicted"/>
<organism evidence="5 6">
    <name type="scientific">Clohesyomyces aquaticus</name>
    <dbReference type="NCBI Taxonomy" id="1231657"/>
    <lineage>
        <taxon>Eukaryota</taxon>
        <taxon>Fungi</taxon>
        <taxon>Dikarya</taxon>
        <taxon>Ascomycota</taxon>
        <taxon>Pezizomycotina</taxon>
        <taxon>Dothideomycetes</taxon>
        <taxon>Pleosporomycetidae</taxon>
        <taxon>Pleosporales</taxon>
        <taxon>Lindgomycetaceae</taxon>
        <taxon>Clohesyomyces</taxon>
    </lineage>
</organism>
<dbReference type="EC" id="4.3.2.9" evidence="1"/>
<comment type="caution">
    <text evidence="5">The sequence shown here is derived from an EMBL/GenBank/DDBJ whole genome shotgun (WGS) entry which is preliminary data.</text>
</comment>
<dbReference type="InterPro" id="IPR036568">
    <property type="entry name" value="GGCT-like_sf"/>
</dbReference>
<dbReference type="GO" id="GO:0003839">
    <property type="term" value="F:gamma-glutamylcyclotransferase activity"/>
    <property type="evidence" value="ECO:0007669"/>
    <property type="project" value="UniProtKB-EC"/>
</dbReference>
<evidence type="ECO:0000256" key="3">
    <source>
        <dbReference type="PIRSR" id="PIRSR617939-1"/>
    </source>
</evidence>
<protein>
    <recommendedName>
        <fullName evidence="1">gamma-glutamylcyclotransferase</fullName>
        <ecNumber evidence="1">4.3.2.9</ecNumber>
    </recommendedName>
</protein>
<evidence type="ECO:0000256" key="2">
    <source>
        <dbReference type="ARBA" id="ARBA00023239"/>
    </source>
</evidence>
<dbReference type="InterPro" id="IPR017939">
    <property type="entry name" value="G-Glutamylcylcotransferase"/>
</dbReference>
<dbReference type="CDD" id="cd06661">
    <property type="entry name" value="GGCT_like"/>
    <property type="match status" value="1"/>
</dbReference>
<reference evidence="5 6" key="1">
    <citation type="submission" date="2016-07" db="EMBL/GenBank/DDBJ databases">
        <title>Pervasive Adenine N6-methylation of Active Genes in Fungi.</title>
        <authorList>
            <consortium name="DOE Joint Genome Institute"/>
            <person name="Mondo S.J."/>
            <person name="Dannebaum R.O."/>
            <person name="Kuo R.C."/>
            <person name="Labutti K."/>
            <person name="Haridas S."/>
            <person name="Kuo A."/>
            <person name="Salamov A."/>
            <person name="Ahrendt S.R."/>
            <person name="Lipzen A."/>
            <person name="Sullivan W."/>
            <person name="Andreopoulos W.B."/>
            <person name="Clum A."/>
            <person name="Lindquist E."/>
            <person name="Daum C."/>
            <person name="Ramamoorthy G.K."/>
            <person name="Gryganskyi A."/>
            <person name="Culley D."/>
            <person name="Magnuson J.K."/>
            <person name="James T.Y."/>
            <person name="O'Malley M.A."/>
            <person name="Stajich J.E."/>
            <person name="Spatafora J.W."/>
            <person name="Visel A."/>
            <person name="Grigoriev I.V."/>
        </authorList>
    </citation>
    <scope>NUCLEOTIDE SEQUENCE [LARGE SCALE GENOMIC DNA]</scope>
    <source>
        <strain evidence="5 6">CBS 115471</strain>
    </source>
</reference>
<feature type="binding site" evidence="4">
    <location>
        <position position="134"/>
    </location>
    <ligand>
        <name>substrate</name>
    </ligand>
</feature>
<keyword evidence="2" id="KW-0456">Lyase</keyword>
<evidence type="ECO:0000313" key="5">
    <source>
        <dbReference type="EMBL" id="ORY13902.1"/>
    </source>
</evidence>
<dbReference type="Gene3D" id="3.10.490.10">
    <property type="entry name" value="Gamma-glutamyl cyclotransferase-like"/>
    <property type="match status" value="1"/>
</dbReference>
<dbReference type="EMBL" id="MCFA01000037">
    <property type="protein sequence ID" value="ORY13902.1"/>
    <property type="molecule type" value="Genomic_DNA"/>
</dbReference>
<dbReference type="PANTHER" id="PTHR12935:SF0">
    <property type="entry name" value="GAMMA-GLUTAMYLCYCLOTRANSFERASE"/>
    <property type="match status" value="1"/>
</dbReference>
<dbReference type="Pfam" id="PF13772">
    <property type="entry name" value="AIG2_2"/>
    <property type="match status" value="1"/>
</dbReference>
<dbReference type="AlphaFoldDB" id="A0A1Y1ZUK4"/>
<evidence type="ECO:0000313" key="6">
    <source>
        <dbReference type="Proteomes" id="UP000193144"/>
    </source>
</evidence>
<feature type="active site" description="Proton acceptor" evidence="3">
    <location>
        <position position="90"/>
    </location>
</feature>
<evidence type="ECO:0000256" key="4">
    <source>
        <dbReference type="PIRSR" id="PIRSR617939-2"/>
    </source>
</evidence>
<dbReference type="STRING" id="1231657.A0A1Y1ZUK4"/>
<feature type="binding site" evidence="4">
    <location>
        <begin position="11"/>
        <end position="16"/>
    </location>
    <ligand>
        <name>substrate</name>
    </ligand>
</feature>
<dbReference type="PANTHER" id="PTHR12935">
    <property type="entry name" value="GAMMA-GLUTAMYLCYCLOTRANSFERASE"/>
    <property type="match status" value="1"/>
</dbReference>
<accession>A0A1Y1ZUK4</accession>
<name>A0A1Y1ZUK4_9PLEO</name>
<evidence type="ECO:0000256" key="1">
    <source>
        <dbReference type="ARBA" id="ARBA00012346"/>
    </source>
</evidence>
<dbReference type="InterPro" id="IPR013024">
    <property type="entry name" value="GGCT-like"/>
</dbReference>
<gene>
    <name evidence="5" type="ORF">BCR34DRAFT_480235</name>
</gene>
<dbReference type="OrthoDB" id="2017317at2759"/>